<dbReference type="EMBL" id="PYDT01002161">
    <property type="protein sequence ID" value="THU42213.1"/>
    <property type="molecule type" value="Genomic_DNA"/>
</dbReference>
<evidence type="ECO:0000313" key="2">
    <source>
        <dbReference type="Proteomes" id="UP000317650"/>
    </source>
</evidence>
<gene>
    <name evidence="1" type="ORF">C4D60_Mb00t11720</name>
</gene>
<name>A0A4S8I2E0_MUSBA</name>
<protein>
    <submittedName>
        <fullName evidence="1">Uncharacterized protein</fullName>
    </submittedName>
</protein>
<sequence length="105" mass="11848">MLGRWICSIGRSPHRIYILGDRANSIVLFRSKDIHGGRFVLFRYARPRGTGFLGSALKGEGRTECQQGSRSTDVCLFSNSPARYHFGKVQCQVTEWEVANPTRTI</sequence>
<dbReference type="AlphaFoldDB" id="A0A4S8I2E0"/>
<organism evidence="1 2">
    <name type="scientific">Musa balbisiana</name>
    <name type="common">Banana</name>
    <dbReference type="NCBI Taxonomy" id="52838"/>
    <lineage>
        <taxon>Eukaryota</taxon>
        <taxon>Viridiplantae</taxon>
        <taxon>Streptophyta</taxon>
        <taxon>Embryophyta</taxon>
        <taxon>Tracheophyta</taxon>
        <taxon>Spermatophyta</taxon>
        <taxon>Magnoliopsida</taxon>
        <taxon>Liliopsida</taxon>
        <taxon>Zingiberales</taxon>
        <taxon>Musaceae</taxon>
        <taxon>Musa</taxon>
    </lineage>
</organism>
<evidence type="ECO:0000313" key="1">
    <source>
        <dbReference type="EMBL" id="THU42213.1"/>
    </source>
</evidence>
<reference evidence="1 2" key="1">
    <citation type="journal article" date="2019" name="Nat. Plants">
        <title>Genome sequencing of Musa balbisiana reveals subgenome evolution and function divergence in polyploid bananas.</title>
        <authorList>
            <person name="Yao X."/>
        </authorList>
    </citation>
    <scope>NUCLEOTIDE SEQUENCE [LARGE SCALE GENOMIC DNA]</scope>
    <source>
        <strain evidence="2">cv. DH-PKW</strain>
        <tissue evidence="1">Leaves</tissue>
    </source>
</reference>
<comment type="caution">
    <text evidence="1">The sequence shown here is derived from an EMBL/GenBank/DDBJ whole genome shotgun (WGS) entry which is preliminary data.</text>
</comment>
<dbReference type="Proteomes" id="UP000317650">
    <property type="component" value="Unassembled WGS sequence"/>
</dbReference>
<accession>A0A4S8I2E0</accession>
<keyword evidence="2" id="KW-1185">Reference proteome</keyword>
<proteinExistence type="predicted"/>